<comment type="caution">
    <text evidence="1">The sequence shown here is derived from an EMBL/GenBank/DDBJ whole genome shotgun (WGS) entry which is preliminary data.</text>
</comment>
<dbReference type="EMBL" id="LXQA011172830">
    <property type="protein sequence ID" value="MCI87688.1"/>
    <property type="molecule type" value="Genomic_DNA"/>
</dbReference>
<accession>A0A392VH03</accession>
<evidence type="ECO:0000313" key="1">
    <source>
        <dbReference type="EMBL" id="MCI87688.1"/>
    </source>
</evidence>
<proteinExistence type="predicted"/>
<reference evidence="1 2" key="1">
    <citation type="journal article" date="2018" name="Front. Plant Sci.">
        <title>Red Clover (Trifolium pratense) and Zigzag Clover (T. medium) - A Picture of Genomic Similarities and Differences.</title>
        <authorList>
            <person name="Dluhosova J."/>
            <person name="Istvanek J."/>
            <person name="Nedelnik J."/>
            <person name="Repkova J."/>
        </authorList>
    </citation>
    <scope>NUCLEOTIDE SEQUENCE [LARGE SCALE GENOMIC DNA]</scope>
    <source>
        <strain evidence="2">cv. 10/8</strain>
        <tissue evidence="1">Leaf</tissue>
    </source>
</reference>
<sequence>MSAMVAGTSSSCSATFTTRSNHSIKNSHLTPSKTLTLPCQ</sequence>
<keyword evidence="2" id="KW-1185">Reference proteome</keyword>
<dbReference type="AlphaFoldDB" id="A0A392VH03"/>
<dbReference type="Proteomes" id="UP000265520">
    <property type="component" value="Unassembled WGS sequence"/>
</dbReference>
<protein>
    <submittedName>
        <fullName evidence="1">Uncharacterized protein</fullName>
    </submittedName>
</protein>
<organism evidence="1 2">
    <name type="scientific">Trifolium medium</name>
    <dbReference type="NCBI Taxonomy" id="97028"/>
    <lineage>
        <taxon>Eukaryota</taxon>
        <taxon>Viridiplantae</taxon>
        <taxon>Streptophyta</taxon>
        <taxon>Embryophyta</taxon>
        <taxon>Tracheophyta</taxon>
        <taxon>Spermatophyta</taxon>
        <taxon>Magnoliopsida</taxon>
        <taxon>eudicotyledons</taxon>
        <taxon>Gunneridae</taxon>
        <taxon>Pentapetalae</taxon>
        <taxon>rosids</taxon>
        <taxon>fabids</taxon>
        <taxon>Fabales</taxon>
        <taxon>Fabaceae</taxon>
        <taxon>Papilionoideae</taxon>
        <taxon>50 kb inversion clade</taxon>
        <taxon>NPAAA clade</taxon>
        <taxon>Hologalegina</taxon>
        <taxon>IRL clade</taxon>
        <taxon>Trifolieae</taxon>
        <taxon>Trifolium</taxon>
    </lineage>
</organism>
<feature type="non-terminal residue" evidence="1">
    <location>
        <position position="40"/>
    </location>
</feature>
<name>A0A392VH03_9FABA</name>
<evidence type="ECO:0000313" key="2">
    <source>
        <dbReference type="Proteomes" id="UP000265520"/>
    </source>
</evidence>